<evidence type="ECO:0000256" key="1">
    <source>
        <dbReference type="SAM" id="SignalP"/>
    </source>
</evidence>
<protein>
    <submittedName>
        <fullName evidence="2">Transporter</fullName>
    </submittedName>
</protein>
<organism evidence="2 3">
    <name type="scientific">Cellvibrio polysaccharolyticus</name>
    <dbReference type="NCBI Taxonomy" id="2082724"/>
    <lineage>
        <taxon>Bacteria</taxon>
        <taxon>Pseudomonadati</taxon>
        <taxon>Pseudomonadota</taxon>
        <taxon>Gammaproteobacteria</taxon>
        <taxon>Cellvibrionales</taxon>
        <taxon>Cellvibrionaceae</taxon>
        <taxon>Cellvibrio</taxon>
    </lineage>
</organism>
<evidence type="ECO:0000313" key="2">
    <source>
        <dbReference type="EMBL" id="MBE8718587.1"/>
    </source>
</evidence>
<dbReference type="InterPro" id="IPR025737">
    <property type="entry name" value="FApF"/>
</dbReference>
<keyword evidence="1" id="KW-0732">Signal</keyword>
<dbReference type="Pfam" id="PF13557">
    <property type="entry name" value="Phenol_MetA_deg"/>
    <property type="match status" value="1"/>
</dbReference>
<dbReference type="EMBL" id="PRDL01000001">
    <property type="protein sequence ID" value="MBE8718587.1"/>
    <property type="molecule type" value="Genomic_DNA"/>
</dbReference>
<evidence type="ECO:0000313" key="3">
    <source>
        <dbReference type="Proteomes" id="UP000652567"/>
    </source>
</evidence>
<sequence>MQSMYVGRLLIGLACAAPLSVLAEETALASFNRPGIGFGAEVLAPGQFAWEQGLPDFSRDGPARQYALNTRWRLGLGHAAELHLATNGYQWQRGDEKVDGRGDSELALKYQLPSSREDIAWGLMATYSYAGGEQPFTAGDHSRGLAVSIAKTLASGRSLAGYVGYTRYQQHDIWTVSPAVTFYSGPVFSAYSEAGLSWGDGVDATQVAGAGGTWRISRQVQLDVWFLGGLNREATDWQGGFGVSWVSR</sequence>
<keyword evidence="3" id="KW-1185">Reference proteome</keyword>
<dbReference type="RefSeq" id="WP_193911271.1">
    <property type="nucleotide sequence ID" value="NZ_PRDL01000001.1"/>
</dbReference>
<reference evidence="2" key="1">
    <citation type="submission" date="2018-07" db="EMBL/GenBank/DDBJ databases">
        <title>Genome assembly of strain Ka43.</title>
        <authorList>
            <person name="Kukolya J."/>
            <person name="Nagy I."/>
            <person name="Horvath B."/>
            <person name="Toth A."/>
        </authorList>
    </citation>
    <scope>NUCLEOTIDE SEQUENCE</scope>
    <source>
        <strain evidence="2">KB43</strain>
    </source>
</reference>
<name>A0A928YV27_9GAMM</name>
<gene>
    <name evidence="2" type="ORF">C4F51_15495</name>
</gene>
<comment type="caution">
    <text evidence="2">The sequence shown here is derived from an EMBL/GenBank/DDBJ whole genome shotgun (WGS) entry which is preliminary data.</text>
</comment>
<feature type="signal peptide" evidence="1">
    <location>
        <begin position="1"/>
        <end position="23"/>
    </location>
</feature>
<dbReference type="Proteomes" id="UP000652567">
    <property type="component" value="Unassembled WGS sequence"/>
</dbReference>
<accession>A0A928YV27</accession>
<feature type="chain" id="PRO_5036782826" evidence="1">
    <location>
        <begin position="24"/>
        <end position="248"/>
    </location>
</feature>
<dbReference type="AlphaFoldDB" id="A0A928YV27"/>
<proteinExistence type="predicted"/>